<reference evidence="3 4" key="1">
    <citation type="submission" date="2024-07" db="EMBL/GenBank/DDBJ databases">
        <title>Draft sequence of the Neodothiora populina.</title>
        <authorList>
            <person name="Drown D.D."/>
            <person name="Schuette U.S."/>
            <person name="Buechlein A.B."/>
            <person name="Rusch D.R."/>
            <person name="Winton L.W."/>
            <person name="Adams G.A."/>
        </authorList>
    </citation>
    <scope>NUCLEOTIDE SEQUENCE [LARGE SCALE GENOMIC DNA]</scope>
    <source>
        <strain evidence="3 4">CPC 39397</strain>
    </source>
</reference>
<dbReference type="RefSeq" id="XP_069200000.1">
    <property type="nucleotide sequence ID" value="XM_069347128.1"/>
</dbReference>
<sequence>MFIRSSSSVLPLAGLLFASVRHGLAQTCVSYGIDFVDGGSYFINTNSTDDFTCVSQFSGCNNDVANIILSGPNDLEVYCSDVPLQPDYTSEMSTCPLEKSDMTSGEYEMTIISNNGDGDPIAYQRDFEITAGVQQTVTATPTLQYNYTTTPTVTSTSWSILTSTVVQNNTLTVTVPTATKVKTVTPKPTVVTSTTTLTRTFKTWVRTAIIVTSTTTATCTVPPRPNFPDPTWHRKPRILNSLPTGLSSPPTKREAMFAIRDALRKERREARSPDELEKREVDKRNLAKRSADVPTVTVTETTATSTTTSTITGTTSTVLDLETSSTVVTSTLPPSTVFSGYAVSTTTAPQKTFTKLQVTTSYTWTVGTITASLTKWSTVTPTASVTACKRQGGHFGGGWHPWG</sequence>
<protein>
    <submittedName>
        <fullName evidence="3">Uncharacterized protein</fullName>
    </submittedName>
</protein>
<feature type="signal peptide" evidence="2">
    <location>
        <begin position="1"/>
        <end position="25"/>
    </location>
</feature>
<dbReference type="GeneID" id="95980770"/>
<feature type="region of interest" description="Disordered" evidence="1">
    <location>
        <begin position="265"/>
        <end position="301"/>
    </location>
</feature>
<evidence type="ECO:0000313" key="4">
    <source>
        <dbReference type="Proteomes" id="UP001562354"/>
    </source>
</evidence>
<keyword evidence="4" id="KW-1185">Reference proteome</keyword>
<evidence type="ECO:0000256" key="1">
    <source>
        <dbReference type="SAM" id="MobiDB-lite"/>
    </source>
</evidence>
<gene>
    <name evidence="3" type="ORF">AAFC00_007071</name>
</gene>
<accession>A0ABR3PCB4</accession>
<evidence type="ECO:0000313" key="3">
    <source>
        <dbReference type="EMBL" id="KAL1303725.1"/>
    </source>
</evidence>
<dbReference type="EMBL" id="JBFMKM010000010">
    <property type="protein sequence ID" value="KAL1303725.1"/>
    <property type="molecule type" value="Genomic_DNA"/>
</dbReference>
<feature type="chain" id="PRO_5045557358" evidence="2">
    <location>
        <begin position="26"/>
        <end position="403"/>
    </location>
</feature>
<proteinExistence type="predicted"/>
<keyword evidence="2" id="KW-0732">Signal</keyword>
<evidence type="ECO:0000256" key="2">
    <source>
        <dbReference type="SAM" id="SignalP"/>
    </source>
</evidence>
<feature type="compositionally biased region" description="Basic and acidic residues" evidence="1">
    <location>
        <begin position="265"/>
        <end position="291"/>
    </location>
</feature>
<dbReference type="Proteomes" id="UP001562354">
    <property type="component" value="Unassembled WGS sequence"/>
</dbReference>
<organism evidence="3 4">
    <name type="scientific">Neodothiora populina</name>
    <dbReference type="NCBI Taxonomy" id="2781224"/>
    <lineage>
        <taxon>Eukaryota</taxon>
        <taxon>Fungi</taxon>
        <taxon>Dikarya</taxon>
        <taxon>Ascomycota</taxon>
        <taxon>Pezizomycotina</taxon>
        <taxon>Dothideomycetes</taxon>
        <taxon>Dothideomycetidae</taxon>
        <taxon>Dothideales</taxon>
        <taxon>Dothioraceae</taxon>
        <taxon>Neodothiora</taxon>
    </lineage>
</organism>
<name>A0ABR3PCB4_9PEZI</name>
<comment type="caution">
    <text evidence="3">The sequence shown here is derived from an EMBL/GenBank/DDBJ whole genome shotgun (WGS) entry which is preliminary data.</text>
</comment>